<evidence type="ECO:0000313" key="4">
    <source>
        <dbReference type="EMBL" id="NKZ20374.1"/>
    </source>
</evidence>
<dbReference type="PANTHER" id="PTHR42852">
    <property type="entry name" value="THIOL:DISULFIDE INTERCHANGE PROTEIN DSBE"/>
    <property type="match status" value="1"/>
</dbReference>
<organism evidence="4 5">
    <name type="scientific">Streptococcus ovuberis</name>
    <dbReference type="NCBI Taxonomy" id="1936207"/>
    <lineage>
        <taxon>Bacteria</taxon>
        <taxon>Bacillati</taxon>
        <taxon>Bacillota</taxon>
        <taxon>Bacilli</taxon>
        <taxon>Lactobacillales</taxon>
        <taxon>Streptococcaceae</taxon>
        <taxon>Streptococcus</taxon>
    </lineage>
</organism>
<dbReference type="PROSITE" id="PS51352">
    <property type="entry name" value="THIOREDOXIN_2"/>
    <property type="match status" value="1"/>
</dbReference>
<comment type="caution">
    <text evidence="4">The sequence shown here is derived from an EMBL/GenBank/DDBJ whole genome shotgun (WGS) entry which is preliminary data.</text>
</comment>
<reference evidence="4 5" key="1">
    <citation type="submission" date="2020-04" db="EMBL/GenBank/DDBJ databases">
        <title>MicrobeNet Type strains.</title>
        <authorList>
            <person name="Nicholson A.C."/>
        </authorList>
    </citation>
    <scope>NUCLEOTIDE SEQUENCE [LARGE SCALE GENOMIC DNA]</scope>
    <source>
        <strain evidence="4 5">CCUG 69612</strain>
    </source>
</reference>
<dbReference type="EMBL" id="JAAXPR010000008">
    <property type="protein sequence ID" value="NKZ20374.1"/>
    <property type="molecule type" value="Genomic_DNA"/>
</dbReference>
<feature type="chain" id="PRO_5039324280" evidence="2">
    <location>
        <begin position="19"/>
        <end position="187"/>
    </location>
</feature>
<dbReference type="RefSeq" id="WP_168549128.1">
    <property type="nucleotide sequence ID" value="NZ_JAAXPR010000008.1"/>
</dbReference>
<dbReference type="InterPro" id="IPR013766">
    <property type="entry name" value="Thioredoxin_domain"/>
</dbReference>
<dbReference type="GO" id="GO:0016491">
    <property type="term" value="F:oxidoreductase activity"/>
    <property type="evidence" value="ECO:0007669"/>
    <property type="project" value="InterPro"/>
</dbReference>
<feature type="compositionally biased region" description="Basic and acidic residues" evidence="1">
    <location>
        <begin position="34"/>
        <end position="52"/>
    </location>
</feature>
<dbReference type="InterPro" id="IPR050553">
    <property type="entry name" value="Thioredoxin_ResA/DsbE_sf"/>
</dbReference>
<proteinExistence type="predicted"/>
<dbReference type="Proteomes" id="UP000522720">
    <property type="component" value="Unassembled WGS sequence"/>
</dbReference>
<dbReference type="AlphaFoldDB" id="A0A7X6S0R7"/>
<evidence type="ECO:0000259" key="3">
    <source>
        <dbReference type="PROSITE" id="PS51352"/>
    </source>
</evidence>
<evidence type="ECO:0000256" key="1">
    <source>
        <dbReference type="SAM" id="MobiDB-lite"/>
    </source>
</evidence>
<protein>
    <submittedName>
        <fullName evidence="4">Redoxin family protein</fullName>
    </submittedName>
</protein>
<dbReference type="Gene3D" id="3.40.30.10">
    <property type="entry name" value="Glutaredoxin"/>
    <property type="match status" value="1"/>
</dbReference>
<feature type="region of interest" description="Disordered" evidence="1">
    <location>
        <begin position="34"/>
        <end position="54"/>
    </location>
</feature>
<feature type="domain" description="Thioredoxin" evidence="3">
    <location>
        <begin position="45"/>
        <end position="187"/>
    </location>
</feature>
<dbReference type="CDD" id="cd02966">
    <property type="entry name" value="TlpA_like_family"/>
    <property type="match status" value="1"/>
</dbReference>
<evidence type="ECO:0000256" key="2">
    <source>
        <dbReference type="SAM" id="SignalP"/>
    </source>
</evidence>
<gene>
    <name evidence="4" type="ORF">HF992_05870</name>
</gene>
<dbReference type="PROSITE" id="PS51257">
    <property type="entry name" value="PROKAR_LIPOPROTEIN"/>
    <property type="match status" value="1"/>
</dbReference>
<dbReference type="Pfam" id="PF08534">
    <property type="entry name" value="Redoxin"/>
    <property type="match status" value="1"/>
</dbReference>
<sequence>MKKLQLLTIALACTGLLAACSTQTKTDDQKAETAKMADKQDNQQMNDGKEASDSSLMGVDGKTYTLSDFKGKKVYLKFWASWCPICLAGLEEVDGLAKDAPADTVILSVVSPNKKGEQSEEEFKKWYKELGHKNLPVLLDPSGKLMEEYGVRVYPTSAFIGSDGVVAKVMPGHMEKADIVQTLETIK</sequence>
<accession>A0A7X6S0R7</accession>
<keyword evidence="5" id="KW-1185">Reference proteome</keyword>
<keyword evidence="2" id="KW-0732">Signal</keyword>
<evidence type="ECO:0000313" key="5">
    <source>
        <dbReference type="Proteomes" id="UP000522720"/>
    </source>
</evidence>
<dbReference type="InterPro" id="IPR013740">
    <property type="entry name" value="Redoxin"/>
</dbReference>
<dbReference type="InterPro" id="IPR036249">
    <property type="entry name" value="Thioredoxin-like_sf"/>
</dbReference>
<dbReference type="SUPFAM" id="SSF52833">
    <property type="entry name" value="Thioredoxin-like"/>
    <property type="match status" value="1"/>
</dbReference>
<name>A0A7X6S0R7_9STRE</name>
<feature type="signal peptide" evidence="2">
    <location>
        <begin position="1"/>
        <end position="18"/>
    </location>
</feature>
<dbReference type="PANTHER" id="PTHR42852:SF16">
    <property type="entry name" value="THIOL:DISULFIDE INTERCHANGE PROTEIN TLPA"/>
    <property type="match status" value="1"/>
</dbReference>